<dbReference type="InterPro" id="IPR050695">
    <property type="entry name" value="N-acetylmuramoyl_amidase_3"/>
</dbReference>
<keyword evidence="2" id="KW-0732">Signal</keyword>
<dbReference type="GO" id="GO:0030288">
    <property type="term" value="C:outer membrane-bounded periplasmic space"/>
    <property type="evidence" value="ECO:0007669"/>
    <property type="project" value="TreeGrafter"/>
</dbReference>
<feature type="chain" id="PRO_5009519127" description="MurNAc-LAA domain-containing protein" evidence="2">
    <location>
        <begin position="26"/>
        <end position="223"/>
    </location>
</feature>
<accession>A0A1F5KMU5</accession>
<feature type="domain" description="MurNAc-LAA" evidence="3">
    <location>
        <begin position="93"/>
        <end position="208"/>
    </location>
</feature>
<dbReference type="Gene3D" id="3.40.630.40">
    <property type="entry name" value="Zn-dependent exopeptidases"/>
    <property type="match status" value="1"/>
</dbReference>
<evidence type="ECO:0000313" key="4">
    <source>
        <dbReference type="EMBL" id="OGE42159.1"/>
    </source>
</evidence>
<sequence>MLKRTSISLLFLFALFSFLPQTTFAATSVTGHKIIIDAGHGGDDSGSTACSGLPEKDVNMQIANDLKSLLEADTATVYMTRNDDETLSNNDRYTIANNSGGEVLVSIHLNGSTNPLTDGTQGLYGKIGKDKSFTQVMHNALWSGLSATPNFTNFGLTNFASGLLLKTTMPATIQETVFISNTNECDLLKTSGGARQQEIAQNLKNGLVNWFAQPTPTPKHGKH</sequence>
<dbReference type="GO" id="GO:0009253">
    <property type="term" value="P:peptidoglycan catabolic process"/>
    <property type="evidence" value="ECO:0007669"/>
    <property type="project" value="InterPro"/>
</dbReference>
<dbReference type="Proteomes" id="UP000178565">
    <property type="component" value="Unassembled WGS sequence"/>
</dbReference>
<dbReference type="SUPFAM" id="SSF53187">
    <property type="entry name" value="Zn-dependent exopeptidases"/>
    <property type="match status" value="1"/>
</dbReference>
<dbReference type="GO" id="GO:0008745">
    <property type="term" value="F:N-acetylmuramoyl-L-alanine amidase activity"/>
    <property type="evidence" value="ECO:0007669"/>
    <property type="project" value="InterPro"/>
</dbReference>
<evidence type="ECO:0000313" key="5">
    <source>
        <dbReference type="Proteomes" id="UP000178565"/>
    </source>
</evidence>
<evidence type="ECO:0000256" key="1">
    <source>
        <dbReference type="ARBA" id="ARBA00022801"/>
    </source>
</evidence>
<feature type="signal peptide" evidence="2">
    <location>
        <begin position="1"/>
        <end position="25"/>
    </location>
</feature>
<evidence type="ECO:0000256" key="2">
    <source>
        <dbReference type="SAM" id="SignalP"/>
    </source>
</evidence>
<comment type="caution">
    <text evidence="4">The sequence shown here is derived from an EMBL/GenBank/DDBJ whole genome shotgun (WGS) entry which is preliminary data.</text>
</comment>
<dbReference type="CDD" id="cd02696">
    <property type="entry name" value="MurNAc-LAA"/>
    <property type="match status" value="1"/>
</dbReference>
<proteinExistence type="predicted"/>
<gene>
    <name evidence="4" type="ORF">A3B45_00705</name>
</gene>
<evidence type="ECO:0000259" key="3">
    <source>
        <dbReference type="SMART" id="SM00646"/>
    </source>
</evidence>
<organism evidence="4 5">
    <name type="scientific">Candidatus Daviesbacteria bacterium RIFCSPLOWO2_01_FULL_39_12</name>
    <dbReference type="NCBI Taxonomy" id="1797785"/>
    <lineage>
        <taxon>Bacteria</taxon>
        <taxon>Candidatus Daviesiibacteriota</taxon>
    </lineage>
</organism>
<dbReference type="Pfam" id="PF01520">
    <property type="entry name" value="Amidase_3"/>
    <property type="match status" value="1"/>
</dbReference>
<keyword evidence="1" id="KW-0378">Hydrolase</keyword>
<reference evidence="4 5" key="1">
    <citation type="journal article" date="2016" name="Nat. Commun.">
        <title>Thousands of microbial genomes shed light on interconnected biogeochemical processes in an aquifer system.</title>
        <authorList>
            <person name="Anantharaman K."/>
            <person name="Brown C.T."/>
            <person name="Hug L.A."/>
            <person name="Sharon I."/>
            <person name="Castelle C.J."/>
            <person name="Probst A.J."/>
            <person name="Thomas B.C."/>
            <person name="Singh A."/>
            <person name="Wilkins M.J."/>
            <person name="Karaoz U."/>
            <person name="Brodie E.L."/>
            <person name="Williams K.H."/>
            <person name="Hubbard S.S."/>
            <person name="Banfield J.F."/>
        </authorList>
    </citation>
    <scope>NUCLEOTIDE SEQUENCE [LARGE SCALE GENOMIC DNA]</scope>
</reference>
<name>A0A1F5KMU5_9BACT</name>
<dbReference type="InterPro" id="IPR002508">
    <property type="entry name" value="MurNAc-LAA_cat"/>
</dbReference>
<dbReference type="PANTHER" id="PTHR30404">
    <property type="entry name" value="N-ACETYLMURAMOYL-L-ALANINE AMIDASE"/>
    <property type="match status" value="1"/>
</dbReference>
<dbReference type="SMART" id="SM00646">
    <property type="entry name" value="Ami_3"/>
    <property type="match status" value="1"/>
</dbReference>
<protein>
    <recommendedName>
        <fullName evidence="3">MurNAc-LAA domain-containing protein</fullName>
    </recommendedName>
</protein>
<dbReference type="STRING" id="1797785.A3B45_00705"/>
<dbReference type="EMBL" id="MFDM01000030">
    <property type="protein sequence ID" value="OGE42159.1"/>
    <property type="molecule type" value="Genomic_DNA"/>
</dbReference>
<dbReference type="AlphaFoldDB" id="A0A1F5KMU5"/>
<dbReference type="PANTHER" id="PTHR30404:SF0">
    <property type="entry name" value="N-ACETYLMURAMOYL-L-ALANINE AMIDASE AMIC"/>
    <property type="match status" value="1"/>
</dbReference>